<feature type="transmembrane region" description="Helical" evidence="1">
    <location>
        <begin position="817"/>
        <end position="837"/>
    </location>
</feature>
<evidence type="ECO:0000313" key="5">
    <source>
        <dbReference type="Proteomes" id="UP000037923"/>
    </source>
</evidence>
<feature type="transmembrane region" description="Helical" evidence="1">
    <location>
        <begin position="786"/>
        <end position="805"/>
    </location>
</feature>
<keyword evidence="1" id="KW-1133">Transmembrane helix</keyword>
<feature type="transmembrane region" description="Helical" evidence="1">
    <location>
        <begin position="761"/>
        <end position="780"/>
    </location>
</feature>
<feature type="transmembrane region" description="Helical" evidence="1">
    <location>
        <begin position="647"/>
        <end position="667"/>
    </location>
</feature>
<feature type="transmembrane region" description="Helical" evidence="1">
    <location>
        <begin position="703"/>
        <end position="725"/>
    </location>
</feature>
<protein>
    <submittedName>
        <fullName evidence="4">Uncharacterized protein</fullName>
    </submittedName>
</protein>
<dbReference type="OMA" id="YHRYPVC"/>
<feature type="transmembrane region" description="Helical" evidence="1">
    <location>
        <begin position="499"/>
        <end position="521"/>
    </location>
</feature>
<dbReference type="OrthoDB" id="270385at2759"/>
<dbReference type="InterPro" id="IPR001251">
    <property type="entry name" value="CRAL-TRIO_dom"/>
</dbReference>
<keyword evidence="5" id="KW-1185">Reference proteome</keyword>
<feature type="transmembrane region" description="Helical" evidence="1">
    <location>
        <begin position="578"/>
        <end position="604"/>
    </location>
</feature>
<dbReference type="RefSeq" id="XP_015652405.1">
    <property type="nucleotide sequence ID" value="XM_015809085.1"/>
</dbReference>
<organism evidence="4 5">
    <name type="scientific">Leptomonas pyrrhocoris</name>
    <name type="common">Firebug parasite</name>
    <dbReference type="NCBI Taxonomy" id="157538"/>
    <lineage>
        <taxon>Eukaryota</taxon>
        <taxon>Discoba</taxon>
        <taxon>Euglenozoa</taxon>
        <taxon>Kinetoplastea</taxon>
        <taxon>Metakinetoplastina</taxon>
        <taxon>Trypanosomatida</taxon>
        <taxon>Trypanosomatidae</taxon>
        <taxon>Leishmaniinae</taxon>
        <taxon>Leptomonas</taxon>
    </lineage>
</organism>
<proteinExistence type="predicted"/>
<evidence type="ECO:0000313" key="4">
    <source>
        <dbReference type="EMBL" id="KPA73966.1"/>
    </source>
</evidence>
<gene>
    <name evidence="4" type="ORF">ABB37_09545</name>
</gene>
<feature type="domain" description="CRAL-TRIO" evidence="2">
    <location>
        <begin position="90"/>
        <end position="234"/>
    </location>
</feature>
<reference evidence="4 5" key="1">
    <citation type="submission" date="2015-07" db="EMBL/GenBank/DDBJ databases">
        <title>High-quality genome of monoxenous trypanosomatid Leptomonas pyrrhocoris.</title>
        <authorList>
            <person name="Flegontov P."/>
            <person name="Butenko A."/>
            <person name="Firsov S."/>
            <person name="Vlcek C."/>
            <person name="Logacheva M.D."/>
            <person name="Field M."/>
            <person name="Filatov D."/>
            <person name="Flegontova O."/>
            <person name="Gerasimov E."/>
            <person name="Jackson A.P."/>
            <person name="Kelly S."/>
            <person name="Opperdoes F."/>
            <person name="O'Reilly A."/>
            <person name="Votypka J."/>
            <person name="Yurchenko V."/>
            <person name="Lukes J."/>
        </authorList>
    </citation>
    <scope>NUCLEOTIDE SEQUENCE [LARGE SCALE GENOMIC DNA]</scope>
    <source>
        <strain evidence="4">H10</strain>
    </source>
</reference>
<keyword evidence="1" id="KW-0812">Transmembrane</keyword>
<feature type="domain" description="DUF7353" evidence="3">
    <location>
        <begin position="10"/>
        <end position="68"/>
    </location>
</feature>
<feature type="transmembrane region" description="Helical" evidence="1">
    <location>
        <begin position="731"/>
        <end position="749"/>
    </location>
</feature>
<dbReference type="Gene3D" id="3.40.525.10">
    <property type="entry name" value="CRAL-TRIO lipid binding domain"/>
    <property type="match status" value="1"/>
</dbReference>
<feature type="transmembrane region" description="Helical" evidence="1">
    <location>
        <begin position="673"/>
        <end position="691"/>
    </location>
</feature>
<dbReference type="PANTHER" id="PTHR46384">
    <property type="entry name" value="MOTILE SPERM DOMAIN-CONTAINING PROTEIN 2"/>
    <property type="match status" value="1"/>
</dbReference>
<dbReference type="GeneID" id="26909828"/>
<dbReference type="Pfam" id="PF00650">
    <property type="entry name" value="CRAL_TRIO"/>
    <property type="match status" value="1"/>
</dbReference>
<feature type="transmembrane region" description="Helical" evidence="1">
    <location>
        <begin position="467"/>
        <end position="492"/>
    </location>
</feature>
<sequence length="1128" mass="124882">MSSSYTSLEDLGTVALSHRSEIEEVKRQLDIKHGYFDAWMYGFLENKKFDIEETVAKLHRRFAMEVNELATYEFSDFMRASLRKGIIQDIGVDKAGRVAFYINTKRDFPQSRYRDEQRRTFDMFVSYGTRLRKENRRAQIVMLINQDGASLFKNVDMTFQADVALRIAKFYPGGVDKMYICKMNRTLAAMAKPIFKTLPAIVSDRIQIVDAGDIKDGVLLDLFDEDVLPIALGGKNDCDNEEHWNAYADRVEKYYADLKRAVNERGLTVKEWELQTIGIDVDAAESGGHAADSHATAPQAEALAYSVRSLALRTTSHEASPFLTRTSSQLFTRRPPDSADPDLKPLITCATAMESAVTPLYDDASAGGAGNDEPGTRLTWAEVVAPMPRDFALFFLDELVRWRTAVENAEIAERYRLLDRYVSGTRTVAERGMRGLNVRDKKWYSGVPYPLQALYQIVLMGITVFNVVYFIAALIFLAVFCADVIVTIFFGFFVKPSYVFPLSAVLLMVAIQGACLCSRAVDIISAIYQGRVIPVFECVGSYWGTVAEVCLFFVTVAIQFIIFIVYARRDNPLRGLEVSFCTGWICALLIICVTHVFFFTGIFASASSRDTENRMGALPFFLTFNFGGGTVDKSIEVDTRFLLRTSSYVICGIPLVVSMLFGIGFLISRIVSLYVSTFAAAITAAFVVHYYSDNLSNTLTGALMRLTLWMLTIVWCYVTFSFGFRDYDREYGASVIVSSILNGIFVILAVNSLHLPGHSRLLRISFVIVLLYIFACWICVFPLVSWRMGLFCLAIMVHNVVNIIFAPRALTGIHGSFFLSAAVLLLGISCVLLGWYGTTLLNTTPQSLPSGPATTLPLSNLQMYHQYPVCTLAMGADRSISMVDISLLNEVVAARTEAVRTVDFNNWFGSRGVTYSGVVKHFEADGVSWDMHRFDMPAAANTTVLVLNNRYAMSSIVGTVGWIDAIALSPLSIFMPYEMINTMVYIISFATRLVPFAGADLATELAAFISGEKAVLTTEVILTATGLAGGFLGAAAARTETQSILFASPGLMQCARKMGVDYAAYHKYVLSVGAYLGALNYIGGQDSTISQRIQCSGSALHCMRSQFFSTALIEACGDAHGRRHVGAK</sequence>
<dbReference type="InterPro" id="IPR055777">
    <property type="entry name" value="DUF7353"/>
</dbReference>
<keyword evidence="1" id="KW-0472">Membrane</keyword>
<name>A0A0M9FQT4_LEPPY</name>
<dbReference type="SUPFAM" id="SSF52087">
    <property type="entry name" value="CRAL/TRIO domain"/>
    <property type="match status" value="1"/>
</dbReference>
<dbReference type="GO" id="GO:0140284">
    <property type="term" value="C:endoplasmic reticulum-endosome membrane contact site"/>
    <property type="evidence" value="ECO:0007669"/>
    <property type="project" value="TreeGrafter"/>
</dbReference>
<dbReference type="PANTHER" id="PTHR46384:SF2">
    <property type="entry name" value="CRAL-TRIO DOMAIN-CONTAINING PROTEIN"/>
    <property type="match status" value="1"/>
</dbReference>
<dbReference type="EMBL" id="LGTL01000032">
    <property type="protein sequence ID" value="KPA73966.1"/>
    <property type="molecule type" value="Genomic_DNA"/>
</dbReference>
<accession>A0A0M9FQT4</accession>
<dbReference type="InterPro" id="IPR036865">
    <property type="entry name" value="CRAL-TRIO_dom_sf"/>
</dbReference>
<dbReference type="Proteomes" id="UP000037923">
    <property type="component" value="Unassembled WGS sequence"/>
</dbReference>
<dbReference type="GO" id="GO:0012505">
    <property type="term" value="C:endomembrane system"/>
    <property type="evidence" value="ECO:0007669"/>
    <property type="project" value="TreeGrafter"/>
</dbReference>
<dbReference type="VEuPathDB" id="TriTrypDB:LpyrH10_32_0780"/>
<evidence type="ECO:0000259" key="3">
    <source>
        <dbReference type="Pfam" id="PF24044"/>
    </source>
</evidence>
<evidence type="ECO:0000259" key="2">
    <source>
        <dbReference type="Pfam" id="PF00650"/>
    </source>
</evidence>
<dbReference type="InterPro" id="IPR053012">
    <property type="entry name" value="ER-organelle_contact"/>
</dbReference>
<feature type="transmembrane region" description="Helical" evidence="1">
    <location>
        <begin position="541"/>
        <end position="566"/>
    </location>
</feature>
<dbReference type="AlphaFoldDB" id="A0A0M9FQT4"/>
<dbReference type="CDD" id="cd00170">
    <property type="entry name" value="SEC14"/>
    <property type="match status" value="1"/>
</dbReference>
<evidence type="ECO:0000256" key="1">
    <source>
        <dbReference type="SAM" id="Phobius"/>
    </source>
</evidence>
<dbReference type="Pfam" id="PF24044">
    <property type="entry name" value="DUF7353"/>
    <property type="match status" value="1"/>
</dbReference>
<comment type="caution">
    <text evidence="4">The sequence shown here is derived from an EMBL/GenBank/DDBJ whole genome shotgun (WGS) entry which is preliminary data.</text>
</comment>